<dbReference type="EMBL" id="JAEAOA010000258">
    <property type="protein sequence ID" value="KAK3581612.1"/>
    <property type="molecule type" value="Genomic_DNA"/>
</dbReference>
<feature type="non-terminal residue" evidence="1">
    <location>
        <position position="107"/>
    </location>
</feature>
<dbReference type="Proteomes" id="UP001195483">
    <property type="component" value="Unassembled WGS sequence"/>
</dbReference>
<sequence>MEGLYLSLFYIKFMRVHLGWQDIVLLLIMEGITLWSNLSVVWETLEQGEPYQIFLIWNKWIINGHFLPILSFGTVLPVPSQLLISILVEGDIDPSICSIGEGQDECV</sequence>
<reference evidence="1" key="2">
    <citation type="journal article" date="2021" name="Genome Biol. Evol.">
        <title>Developing a high-quality reference genome for a parasitic bivalve with doubly uniparental inheritance (Bivalvia: Unionida).</title>
        <authorList>
            <person name="Smith C.H."/>
        </authorList>
    </citation>
    <scope>NUCLEOTIDE SEQUENCE</scope>
    <source>
        <strain evidence="1">CHS0354</strain>
        <tissue evidence="1">Mantle</tissue>
    </source>
</reference>
<evidence type="ECO:0000313" key="2">
    <source>
        <dbReference type="Proteomes" id="UP001195483"/>
    </source>
</evidence>
<proteinExistence type="predicted"/>
<reference evidence="1" key="1">
    <citation type="journal article" date="2021" name="Genome Biol. Evol.">
        <title>A High-Quality Reference Genome for a Parasitic Bivalve with Doubly Uniparental Inheritance (Bivalvia: Unionida).</title>
        <authorList>
            <person name="Smith C.H."/>
        </authorList>
    </citation>
    <scope>NUCLEOTIDE SEQUENCE</scope>
    <source>
        <strain evidence="1">CHS0354</strain>
    </source>
</reference>
<dbReference type="AlphaFoldDB" id="A0AAE0VLT9"/>
<evidence type="ECO:0000313" key="1">
    <source>
        <dbReference type="EMBL" id="KAK3581612.1"/>
    </source>
</evidence>
<accession>A0AAE0VLT9</accession>
<comment type="caution">
    <text evidence="1">The sequence shown here is derived from an EMBL/GenBank/DDBJ whole genome shotgun (WGS) entry which is preliminary data.</text>
</comment>
<name>A0AAE0VLT9_9BIVA</name>
<reference evidence="1" key="3">
    <citation type="submission" date="2023-05" db="EMBL/GenBank/DDBJ databases">
        <authorList>
            <person name="Smith C.H."/>
        </authorList>
    </citation>
    <scope>NUCLEOTIDE SEQUENCE</scope>
    <source>
        <strain evidence="1">CHS0354</strain>
        <tissue evidence="1">Mantle</tissue>
    </source>
</reference>
<organism evidence="1 2">
    <name type="scientific">Potamilus streckersoni</name>
    <dbReference type="NCBI Taxonomy" id="2493646"/>
    <lineage>
        <taxon>Eukaryota</taxon>
        <taxon>Metazoa</taxon>
        <taxon>Spiralia</taxon>
        <taxon>Lophotrochozoa</taxon>
        <taxon>Mollusca</taxon>
        <taxon>Bivalvia</taxon>
        <taxon>Autobranchia</taxon>
        <taxon>Heteroconchia</taxon>
        <taxon>Palaeoheterodonta</taxon>
        <taxon>Unionida</taxon>
        <taxon>Unionoidea</taxon>
        <taxon>Unionidae</taxon>
        <taxon>Ambleminae</taxon>
        <taxon>Lampsilini</taxon>
        <taxon>Potamilus</taxon>
    </lineage>
</organism>
<keyword evidence="2" id="KW-1185">Reference proteome</keyword>
<gene>
    <name evidence="1" type="ORF">CHS0354_003151</name>
</gene>
<protein>
    <submittedName>
        <fullName evidence="1">Uncharacterized protein</fullName>
    </submittedName>
</protein>